<dbReference type="Proteomes" id="UP000469949">
    <property type="component" value="Unassembled WGS sequence"/>
</dbReference>
<dbReference type="RefSeq" id="WP_152278121.1">
    <property type="nucleotide sequence ID" value="NZ_WEKV01000016.1"/>
</dbReference>
<dbReference type="EMBL" id="WEKV01000016">
    <property type="protein sequence ID" value="KAB7783444.1"/>
    <property type="molecule type" value="Genomic_DNA"/>
</dbReference>
<accession>A0A833J3J9</accession>
<reference evidence="1 2" key="1">
    <citation type="submission" date="2019-10" db="EMBL/GenBank/DDBJ databases">
        <title>Draft Genome Sequence of the Caffeine Degrading Methylotroph Methylorubrum populi PINKEL.</title>
        <authorList>
            <person name="Dawson S.C."/>
            <person name="Zhang X."/>
            <person name="Wright M.E."/>
            <person name="Sharma G."/>
            <person name="Langner J.T."/>
            <person name="Ditty J.L."/>
            <person name="Subuyuj G.A."/>
        </authorList>
    </citation>
    <scope>NUCLEOTIDE SEQUENCE [LARGE SCALE GENOMIC DNA]</scope>
    <source>
        <strain evidence="1 2">Pinkel</strain>
    </source>
</reference>
<comment type="caution">
    <text evidence="1">The sequence shown here is derived from an EMBL/GenBank/DDBJ whole genome shotgun (WGS) entry which is preliminary data.</text>
</comment>
<proteinExistence type="predicted"/>
<organism evidence="1 2">
    <name type="scientific">Methylorubrum populi</name>
    <dbReference type="NCBI Taxonomy" id="223967"/>
    <lineage>
        <taxon>Bacteria</taxon>
        <taxon>Pseudomonadati</taxon>
        <taxon>Pseudomonadota</taxon>
        <taxon>Alphaproteobacteria</taxon>
        <taxon>Hyphomicrobiales</taxon>
        <taxon>Methylobacteriaceae</taxon>
        <taxon>Methylorubrum</taxon>
    </lineage>
</organism>
<gene>
    <name evidence="1" type="ORF">F8B43_4006</name>
</gene>
<dbReference type="AlphaFoldDB" id="A0A833J3J9"/>
<protein>
    <submittedName>
        <fullName evidence="1">Uncharacterized protein</fullName>
    </submittedName>
</protein>
<sequence length="153" mass="16406">MSNKGMPSLSRWHAEMRGQRAALAAICEAHRFSRVEDPKAPGGFRFLNAAWRGLSAHRHIFSVDRLDAEALAHAGPCVALAVARDAVGAARILDIRADIHPSEALGWVERMADSGATELHRCTLGKTGPLTARERLAVALDLTAEEPAPARAA</sequence>
<evidence type="ECO:0000313" key="1">
    <source>
        <dbReference type="EMBL" id="KAB7783444.1"/>
    </source>
</evidence>
<name>A0A833J3J9_9HYPH</name>
<evidence type="ECO:0000313" key="2">
    <source>
        <dbReference type="Proteomes" id="UP000469949"/>
    </source>
</evidence>